<evidence type="ECO:0000259" key="1">
    <source>
        <dbReference type="Pfam" id="PF11575"/>
    </source>
</evidence>
<feature type="domain" description="Ferric siderophore reductase C-terminal" evidence="1">
    <location>
        <begin position="191"/>
        <end position="214"/>
    </location>
</feature>
<keyword evidence="3" id="KW-1185">Reference proteome</keyword>
<gene>
    <name evidence="2" type="ORF">CAG99_19880</name>
</gene>
<sequence length="222" mass="22012">MSRLAPGSEALLDRVAAVRAGLARTHGVPPERVESRVAASVAHLGLAARLLSPALALAVLRRRALAVSLDALWWQPVLGRPVPLSAAAEDTGAGGGGPGTAHADASPAALLGTYLADGPVAGLDAAFASLSVPPAVLRGNVASALHGATAAFAAGAGPGPAATARAALTRLLTGPALRGAAGTAPNGAFRRRSCCLIYRAAPDRAGPVCGDCVLLDRRRGRG</sequence>
<name>A0A1W7D5Y6_9ACTN</name>
<dbReference type="InterPro" id="IPR024726">
    <property type="entry name" value="FhuF_C"/>
</dbReference>
<proteinExistence type="predicted"/>
<dbReference type="OrthoDB" id="3290158at2"/>
<accession>A0A1W7D5Y6</accession>
<dbReference type="Proteomes" id="UP000194218">
    <property type="component" value="Chromosome"/>
</dbReference>
<dbReference type="AlphaFoldDB" id="A0A1W7D5Y6"/>
<dbReference type="KEGG" id="smao:CAG99_19880"/>
<dbReference type="EMBL" id="CP021121">
    <property type="protein sequence ID" value="ARQ72501.1"/>
    <property type="molecule type" value="Genomic_DNA"/>
</dbReference>
<reference evidence="2 3" key="1">
    <citation type="submission" date="2017-05" db="EMBL/GenBank/DDBJ databases">
        <title>Complete genome sequence of Streptomyces sp. SCSIO 03032 revealed the diverse biosynthetic pathways for its bioactive secondary metabolites.</title>
        <authorList>
            <person name="Ma L."/>
            <person name="Zhu Y."/>
            <person name="Zhang W."/>
            <person name="Zhang G."/>
            <person name="Tian X."/>
            <person name="Zhang S."/>
            <person name="Zhang C."/>
        </authorList>
    </citation>
    <scope>NUCLEOTIDE SEQUENCE [LARGE SCALE GENOMIC DNA]</scope>
    <source>
        <strain evidence="2 3">SCSIO 03032</strain>
    </source>
</reference>
<dbReference type="GO" id="GO:0051537">
    <property type="term" value="F:2 iron, 2 sulfur cluster binding"/>
    <property type="evidence" value="ECO:0007669"/>
    <property type="project" value="InterPro"/>
</dbReference>
<dbReference type="Pfam" id="PF11575">
    <property type="entry name" value="FhuF_C"/>
    <property type="match status" value="1"/>
</dbReference>
<evidence type="ECO:0000313" key="2">
    <source>
        <dbReference type="EMBL" id="ARQ72501.1"/>
    </source>
</evidence>
<evidence type="ECO:0000313" key="3">
    <source>
        <dbReference type="Proteomes" id="UP000194218"/>
    </source>
</evidence>
<protein>
    <recommendedName>
        <fullName evidence="1">Ferric siderophore reductase C-terminal domain-containing protein</fullName>
    </recommendedName>
</protein>
<organism evidence="2 3">
    <name type="scientific">Streptomyces marincola</name>
    <dbReference type="NCBI Taxonomy" id="2878388"/>
    <lineage>
        <taxon>Bacteria</taxon>
        <taxon>Bacillati</taxon>
        <taxon>Actinomycetota</taxon>
        <taxon>Actinomycetes</taxon>
        <taxon>Kitasatosporales</taxon>
        <taxon>Streptomycetaceae</taxon>
        <taxon>Streptomyces</taxon>
    </lineage>
</organism>